<keyword evidence="6" id="KW-0067">ATP-binding</keyword>
<dbReference type="Pfam" id="PF19279">
    <property type="entry name" value="YegS_C"/>
    <property type="match status" value="1"/>
</dbReference>
<comment type="cofactor">
    <cofactor evidence="1">
        <name>Mg(2+)</name>
        <dbReference type="ChEBI" id="CHEBI:18420"/>
    </cofactor>
</comment>
<protein>
    <submittedName>
        <fullName evidence="10">Lipid kinase, YegS/Rv2252/BmrU family</fullName>
        <ecNumber evidence="10">2.7.1.-</ecNumber>
    </submittedName>
</protein>
<dbReference type="Pfam" id="PF00781">
    <property type="entry name" value="DAGK_cat"/>
    <property type="match status" value="1"/>
</dbReference>
<dbReference type="GO" id="GO:0008654">
    <property type="term" value="P:phospholipid biosynthetic process"/>
    <property type="evidence" value="ECO:0007669"/>
    <property type="project" value="UniProtKB-KW"/>
</dbReference>
<dbReference type="InterPro" id="IPR016064">
    <property type="entry name" value="NAD/diacylglycerol_kinase_sf"/>
</dbReference>
<dbReference type="SUPFAM" id="SSF111331">
    <property type="entry name" value="NAD kinase/diacylglycerol kinase-like"/>
    <property type="match status" value="1"/>
</dbReference>
<evidence type="ECO:0000256" key="2">
    <source>
        <dbReference type="ARBA" id="ARBA00005983"/>
    </source>
</evidence>
<dbReference type="SMART" id="SM00046">
    <property type="entry name" value="DAGKc"/>
    <property type="match status" value="1"/>
</dbReference>
<feature type="domain" description="DAGKc" evidence="9">
    <location>
        <begin position="1"/>
        <end position="148"/>
    </location>
</feature>
<evidence type="ECO:0000256" key="4">
    <source>
        <dbReference type="ARBA" id="ARBA00022741"/>
    </source>
</evidence>
<dbReference type="InterPro" id="IPR001206">
    <property type="entry name" value="Diacylglycerol_kinase_cat_dom"/>
</dbReference>
<evidence type="ECO:0000313" key="10">
    <source>
        <dbReference type="EMBL" id="EFM81579.1"/>
    </source>
</evidence>
<dbReference type="NCBIfam" id="TIGR00147">
    <property type="entry name" value="YegS/Rv2252/BmrU family lipid kinase"/>
    <property type="match status" value="1"/>
</dbReference>
<gene>
    <name evidence="10" type="ORF">HMPREF9498_02721</name>
</gene>
<keyword evidence="5 10" id="KW-0418">Kinase</keyword>
<evidence type="ECO:0000256" key="3">
    <source>
        <dbReference type="ARBA" id="ARBA00022679"/>
    </source>
</evidence>
<keyword evidence="7" id="KW-0443">Lipid metabolism</keyword>
<dbReference type="Gene3D" id="2.60.200.40">
    <property type="match status" value="1"/>
</dbReference>
<dbReference type="GeneID" id="60894656"/>
<proteinExistence type="inferred from homology"/>
<dbReference type="AlphaFoldDB" id="A0A125W2I5"/>
<evidence type="ECO:0000259" key="9">
    <source>
        <dbReference type="PROSITE" id="PS50146"/>
    </source>
</evidence>
<keyword evidence="7" id="KW-0444">Lipid biosynthesis</keyword>
<dbReference type="HOGENOM" id="CLU_045532_0_2_9"/>
<sequence length="319" mass="36018">MNIHYYLIINEQASSGNGRKVARKVIQQLKQQELKYTALYTDYAGHEKELTKELAETTLLPWSEDLDVSTFPILVVLGGDGTLHNVINSLLPYDSAIPLSYIPCGSGNDFARGVGLSRNIDKALHQILRTRRPKEIQTIHYVEANQEEIGLATNNVGLGLDAAIVEKTNESSSKKALNKFKLGSLSYISSIIHVFFKQKGFPILVEMNGKQYTFNRAFLCTVTNHPYFGGGVSIMPTANPRKAVVDLVVVERINIFKILWLIFLLLRQKQGKSKHFHHFQSSKIRIVSTIPQTIHADGEILGKRSIDMVYTTQKRLFWF</sequence>
<dbReference type="RefSeq" id="WP_002356498.1">
    <property type="nucleotide sequence ID" value="NZ_GL454487.1"/>
</dbReference>
<dbReference type="InterPro" id="IPR017438">
    <property type="entry name" value="ATP-NAD_kinase_N"/>
</dbReference>
<reference evidence="10 11" key="1">
    <citation type="submission" date="2010-07" db="EMBL/GenBank/DDBJ databases">
        <authorList>
            <person name="Sid Ahmed O."/>
        </authorList>
    </citation>
    <scope>NUCLEOTIDE SEQUENCE [LARGE SCALE GENOMIC DNA]</scope>
    <source>
        <strain evidence="10 11">TX4248</strain>
    </source>
</reference>
<dbReference type="InterPro" id="IPR050187">
    <property type="entry name" value="Lipid_Phosphate_FormReg"/>
</dbReference>
<dbReference type="PANTHER" id="PTHR12358">
    <property type="entry name" value="SPHINGOSINE KINASE"/>
    <property type="match status" value="1"/>
</dbReference>
<evidence type="ECO:0000256" key="1">
    <source>
        <dbReference type="ARBA" id="ARBA00001946"/>
    </source>
</evidence>
<evidence type="ECO:0000256" key="6">
    <source>
        <dbReference type="ARBA" id="ARBA00022840"/>
    </source>
</evidence>
<keyword evidence="3 10" id="KW-0808">Transferase</keyword>
<evidence type="ECO:0000256" key="8">
    <source>
        <dbReference type="ARBA" id="ARBA00023264"/>
    </source>
</evidence>
<dbReference type="InterPro" id="IPR045540">
    <property type="entry name" value="YegS/DAGK_C"/>
</dbReference>
<dbReference type="EC" id="2.7.1.-" evidence="10"/>
<dbReference type="PROSITE" id="PS50146">
    <property type="entry name" value="DAGK"/>
    <property type="match status" value="1"/>
</dbReference>
<keyword evidence="8" id="KW-1208">Phospholipid metabolism</keyword>
<organism evidence="10 11">
    <name type="scientific">Enterococcus faecalis TX4248</name>
    <dbReference type="NCBI Taxonomy" id="749495"/>
    <lineage>
        <taxon>Bacteria</taxon>
        <taxon>Bacillati</taxon>
        <taxon>Bacillota</taxon>
        <taxon>Bacilli</taxon>
        <taxon>Lactobacillales</taxon>
        <taxon>Enterococcaceae</taxon>
        <taxon>Enterococcus</taxon>
    </lineage>
</organism>
<dbReference type="EMBL" id="AEBR01000102">
    <property type="protein sequence ID" value="EFM81579.1"/>
    <property type="molecule type" value="Genomic_DNA"/>
</dbReference>
<keyword evidence="7" id="KW-0594">Phospholipid biosynthesis</keyword>
<evidence type="ECO:0000256" key="5">
    <source>
        <dbReference type="ARBA" id="ARBA00022777"/>
    </source>
</evidence>
<keyword evidence="4" id="KW-0547">Nucleotide-binding</keyword>
<accession>A0A125W2I5</accession>
<dbReference type="Gene3D" id="3.40.50.10330">
    <property type="entry name" value="Probable inorganic polyphosphate/atp-NAD kinase, domain 1"/>
    <property type="match status" value="1"/>
</dbReference>
<dbReference type="InterPro" id="IPR005218">
    <property type="entry name" value="Diacylglycerol/lipid_kinase"/>
</dbReference>
<dbReference type="PANTHER" id="PTHR12358:SF54">
    <property type="entry name" value="SPHINGOSINE KINASE RELATED PROTEIN"/>
    <property type="match status" value="1"/>
</dbReference>
<dbReference type="Proteomes" id="UP000004846">
    <property type="component" value="Unassembled WGS sequence"/>
</dbReference>
<evidence type="ECO:0000256" key="7">
    <source>
        <dbReference type="ARBA" id="ARBA00023209"/>
    </source>
</evidence>
<dbReference type="GO" id="GO:0005524">
    <property type="term" value="F:ATP binding"/>
    <property type="evidence" value="ECO:0007669"/>
    <property type="project" value="UniProtKB-KW"/>
</dbReference>
<evidence type="ECO:0000313" key="11">
    <source>
        <dbReference type="Proteomes" id="UP000004846"/>
    </source>
</evidence>
<comment type="caution">
    <text evidence="10">The sequence shown here is derived from an EMBL/GenBank/DDBJ whole genome shotgun (WGS) entry which is preliminary data.</text>
</comment>
<comment type="similarity">
    <text evidence="2">Belongs to the diacylglycerol/lipid kinase family.</text>
</comment>
<dbReference type="GO" id="GO:0016301">
    <property type="term" value="F:kinase activity"/>
    <property type="evidence" value="ECO:0007669"/>
    <property type="project" value="UniProtKB-KW"/>
</dbReference>
<name>A0A125W2I5_ENTFL</name>